<feature type="region of interest" description="Disordered" evidence="1">
    <location>
        <begin position="618"/>
        <end position="917"/>
    </location>
</feature>
<feature type="compositionally biased region" description="Low complexity" evidence="1">
    <location>
        <begin position="118"/>
        <end position="140"/>
    </location>
</feature>
<feature type="compositionally biased region" description="Acidic residues" evidence="1">
    <location>
        <begin position="1122"/>
        <end position="1132"/>
    </location>
</feature>
<feature type="compositionally biased region" description="Low complexity" evidence="1">
    <location>
        <begin position="834"/>
        <end position="858"/>
    </location>
</feature>
<dbReference type="EMBL" id="QLNT01000023">
    <property type="protein sequence ID" value="KAF3060480.1"/>
    <property type="molecule type" value="Genomic_DNA"/>
</dbReference>
<feature type="compositionally biased region" description="Acidic residues" evidence="1">
    <location>
        <begin position="1192"/>
        <end position="1225"/>
    </location>
</feature>
<feature type="compositionally biased region" description="Basic and acidic residues" evidence="1">
    <location>
        <begin position="765"/>
        <end position="782"/>
    </location>
</feature>
<feature type="compositionally biased region" description="Basic and acidic residues" evidence="1">
    <location>
        <begin position="814"/>
        <end position="823"/>
    </location>
</feature>
<dbReference type="GO" id="GO:0000278">
    <property type="term" value="P:mitotic cell cycle"/>
    <property type="evidence" value="ECO:0007669"/>
    <property type="project" value="TreeGrafter"/>
</dbReference>
<dbReference type="InterPro" id="IPR001357">
    <property type="entry name" value="BRCT_dom"/>
</dbReference>
<gene>
    <name evidence="3" type="ORF">CFAM422_011267</name>
</gene>
<feature type="region of interest" description="Disordered" evidence="1">
    <location>
        <begin position="1659"/>
        <end position="1738"/>
    </location>
</feature>
<feature type="compositionally biased region" description="Acidic residues" evidence="1">
    <location>
        <begin position="1140"/>
        <end position="1161"/>
    </location>
</feature>
<dbReference type="PANTHER" id="PTHR14625:SF3">
    <property type="entry name" value="MICROCEPHALIN"/>
    <property type="match status" value="1"/>
</dbReference>
<dbReference type="PROSITE" id="PS50172">
    <property type="entry name" value="BRCT"/>
    <property type="match status" value="1"/>
</dbReference>
<organism evidence="3 4">
    <name type="scientific">Trichoderma lentiforme</name>
    <dbReference type="NCBI Taxonomy" id="1567552"/>
    <lineage>
        <taxon>Eukaryota</taxon>
        <taxon>Fungi</taxon>
        <taxon>Dikarya</taxon>
        <taxon>Ascomycota</taxon>
        <taxon>Pezizomycotina</taxon>
        <taxon>Sordariomycetes</taxon>
        <taxon>Hypocreomycetidae</taxon>
        <taxon>Hypocreales</taxon>
        <taxon>Hypocreaceae</taxon>
        <taxon>Trichoderma</taxon>
    </lineage>
</organism>
<dbReference type="SUPFAM" id="SSF52113">
    <property type="entry name" value="BRCT domain"/>
    <property type="match status" value="1"/>
</dbReference>
<dbReference type="CDD" id="cd17716">
    <property type="entry name" value="BRCT_microcephalin_rpt1"/>
    <property type="match status" value="1"/>
</dbReference>
<protein>
    <recommendedName>
        <fullName evidence="2">BRCT domain-containing protein</fullName>
    </recommendedName>
</protein>
<feature type="region of interest" description="Disordered" evidence="1">
    <location>
        <begin position="261"/>
        <end position="299"/>
    </location>
</feature>
<evidence type="ECO:0000259" key="2">
    <source>
        <dbReference type="PROSITE" id="PS50172"/>
    </source>
</evidence>
<dbReference type="Proteomes" id="UP000801864">
    <property type="component" value="Unassembled WGS sequence"/>
</dbReference>
<evidence type="ECO:0000313" key="4">
    <source>
        <dbReference type="Proteomes" id="UP000801864"/>
    </source>
</evidence>
<feature type="compositionally biased region" description="Polar residues" evidence="1">
    <location>
        <begin position="1710"/>
        <end position="1720"/>
    </location>
</feature>
<dbReference type="InterPro" id="IPR036420">
    <property type="entry name" value="BRCT_dom_sf"/>
</dbReference>
<sequence length="1842" mass="201695">MNSVHSLIDAPAPASAQGPAQLGAQAGLHLHDHAQEQSQPHHQLHRLASPTPIPVSASAPAPGPIGLSLSPSAATASAPTPVHTPRPDDLQQRQLPPPSTPSMVHYASIASPPLRQDTSSSISTQATTATLASTETNNTSYSADTSPNLHQSIFSLKDGSDVSNSRRTSRRRTGPLSQQSRERAALIRKLGACVDCRRRRVACHPSHHNMTWEDVVSKFHRSHSPAVQDIAPSLAAAGRPLSPATPLNAVQPIFTHDPQEMEIDAGNTTPGSHHQPGRPPLSEARIRTPLPTGPRLEKSLSLPGIESLKNDIQSNAARMLSATTRGRYNSVQALLLFWQEDDDGLLVQSAVRELADVFDKYYHYTFQIQTIPSSSESCKSSWRWLSRKLNDFAEERDQRDVLKIVYYIGHTYLDGNRDMVLASSKDPDRASTIRWSGIQQILEEACSDTLIIMDAAYYPPARIVRQQGVLEIIAASLSEDHLIALDRCAFTLALAEQLRTRAARQTPLSVVELHSILMALYPKMARDRTPEREIITSFPSPLHTMMSGNSRLPSIFLSPVQQSSPLRSSFSYENSPQLHLAIKLNDENIDIDSWNEWLRMMPEGIKDIKIDGPFRAQFRSKQPHQDTMRSPPKRLTRARAKDPEPATSKQTKIITTSAKAKANASVSSTLTANTKSTAAKRKARSDDADEEERQATQIKRPRGRPPKKPVESNKDITIAVTSSTTSKISEQMQGARTKPILKTGNAEASKEVSTAPSKPGRGRPRKVEAKPEDGQSKPEPVKKAGRGRPPTVMKPASSTATTGTNKPPVKKVVKFREPDKENVEPVAAPREPVTTTGMRGRPARRGGAAAARNTRPAAKTSKPQAGDKKPLSPKKITQLMLLPDDSEDELALEKVSTQSLAKSPIKPPSKKSEPLPAEFENVDTTVAVNAVMFDLPEISSTILASPARRPTSPPRDTIKSPAKRIAMPLPGSTLKLSNDSSSQTPFKPSTLLQSAAKRPQSPTKPFIFSAQKEQPGQSAAKPSMLQSPAKRAMPGLKSRGDAQPDLPTLDESPLKTPSRPPKSSRFVVEEELYEEDEVESSPFTGPIEIPQFSLRQSPELPSELDFALTEEGAEVEAEVEAELVAELEAELDAETREATEVEEEVEEEPEAEAEDNDEEEPQPVTETAETLSADEEEDDAVEDSIIVATGEDQAEDEEASAEDDDAESEDTMVLDDLEEEVEEPVEPSPKAEPQTANHFYQLRQKDLDPCNDLSSASDSEDDTLPFESITANPSVGGERTPRTRASRSSLRQSRRSALGFTPLSNQLGSWSAASPIKNAHSSAEETQPEQDEDESLEREIESSNQDSPMKNSFPGGEMMSMHPEVATLPEMDTAVESVEQISERITEEDMALAQETNEMSLTDRKEGDDASNSRHSFDDSLSDASQEYGDENQVPIENPAPSSEPQAAPPVTPVSRPRTRSFNTTTKIPLKPADNSTPSPLKKKSFSASRAAPKRPPQPKRGAPVLSYAEKPRRRSSRNFSTIAEEPEQSAEEPSTPTAKMDMWASIGTPGRTPRKDLNPNLLRGAIVFVDVHTIEGADASGIFVELLTQMGARCPQKWNWNPSNSSNGESTRVGITHVVFKDGSKRTLEKVREAKGVVSCVGVSWVLDCERDNQWLDESPYNIDTSSVPRGGARRRKSMEPKSISNQNGSAVDGSSKGRRESAPAASPKTPNRRQSSIWIHTPSDGDEEEQKEEEDIEWSNLILTPVPKTPAPETIMNYAMETPSNLDEDEDNDDENAASLRREELLTRTCPPRAQKFVELGGGILSKTQDDHVLQRLMAARRKSLQFAPKVGSPLAKMWQ</sequence>
<feature type="compositionally biased region" description="Basic and acidic residues" evidence="1">
    <location>
        <begin position="1401"/>
        <end position="1418"/>
    </location>
</feature>
<feature type="compositionally biased region" description="Polar residues" evidence="1">
    <location>
        <begin position="796"/>
        <end position="805"/>
    </location>
</feature>
<feature type="region of interest" description="Disordered" evidence="1">
    <location>
        <begin position="1122"/>
        <end position="1541"/>
    </location>
</feature>
<keyword evidence="4" id="KW-1185">Reference proteome</keyword>
<feature type="compositionally biased region" description="Acidic residues" evidence="1">
    <location>
        <begin position="1726"/>
        <end position="1738"/>
    </location>
</feature>
<feature type="compositionally biased region" description="Polar residues" evidence="1">
    <location>
        <begin position="1302"/>
        <end position="1312"/>
    </location>
</feature>
<feature type="region of interest" description="Disordered" evidence="1">
    <location>
        <begin position="50"/>
        <end position="182"/>
    </location>
</feature>
<dbReference type="PANTHER" id="PTHR14625">
    <property type="entry name" value="MICROCEPHALIN"/>
    <property type="match status" value="1"/>
</dbReference>
<feature type="compositionally biased region" description="Low complexity" evidence="1">
    <location>
        <begin position="1286"/>
        <end position="1298"/>
    </location>
</feature>
<feature type="compositionally biased region" description="Polar residues" evidence="1">
    <location>
        <begin position="974"/>
        <end position="993"/>
    </location>
</feature>
<accession>A0A9P5C7G5</accession>
<evidence type="ECO:0000256" key="1">
    <source>
        <dbReference type="SAM" id="MobiDB-lite"/>
    </source>
</evidence>
<feature type="compositionally biased region" description="Acidic residues" evidence="1">
    <location>
        <begin position="1326"/>
        <end position="1336"/>
    </location>
</feature>
<feature type="compositionally biased region" description="Polar residues" evidence="1">
    <location>
        <begin position="141"/>
        <end position="154"/>
    </location>
</feature>
<name>A0A9P5C7G5_9HYPO</name>
<dbReference type="InterPro" id="IPR022047">
    <property type="entry name" value="Microcephalin-like"/>
</dbReference>
<feature type="region of interest" description="Disordered" evidence="1">
    <location>
        <begin position="939"/>
        <end position="1098"/>
    </location>
</feature>
<reference evidence="3 4" key="1">
    <citation type="submission" date="2018-06" db="EMBL/GenBank/DDBJ databases">
        <title>Genome analysis of cellulolytic fungus Trichoderma lentiforme CFAM-422.</title>
        <authorList>
            <person name="Steindorff A.S."/>
            <person name="Formighieri E.F."/>
            <person name="Midorikawa G.E.O."/>
            <person name="Tamietti M.S."/>
            <person name="Ramos E.Z."/>
            <person name="Silva A.S."/>
            <person name="Bon E.P.S."/>
            <person name="Mendes T.D."/>
            <person name="Damaso M.C.T."/>
            <person name="Favaro L.C.L."/>
        </authorList>
    </citation>
    <scope>NUCLEOTIDE SEQUENCE [LARGE SCALE GENOMIC DNA]</scope>
    <source>
        <strain evidence="3 4">CFAM-422</strain>
    </source>
</reference>
<dbReference type="Gene3D" id="3.40.50.10190">
    <property type="entry name" value="BRCT domain"/>
    <property type="match status" value="1"/>
</dbReference>
<proteinExistence type="predicted"/>
<feature type="compositionally biased region" description="Low complexity" evidence="1">
    <location>
        <begin position="67"/>
        <end position="81"/>
    </location>
</feature>
<feature type="compositionally biased region" description="Polar residues" evidence="1">
    <location>
        <begin position="719"/>
        <end position="734"/>
    </location>
</feature>
<feature type="compositionally biased region" description="Low complexity" evidence="1">
    <location>
        <begin position="646"/>
        <end position="669"/>
    </location>
</feature>
<feature type="compositionally biased region" description="Acidic residues" evidence="1">
    <location>
        <begin position="1069"/>
        <end position="1079"/>
    </location>
</feature>
<evidence type="ECO:0000313" key="3">
    <source>
        <dbReference type="EMBL" id="KAF3060480.1"/>
    </source>
</evidence>
<comment type="caution">
    <text evidence="3">The sequence shown here is derived from an EMBL/GenBank/DDBJ whole genome shotgun (WGS) entry which is preliminary data.</text>
</comment>
<feature type="compositionally biased region" description="Acidic residues" evidence="1">
    <location>
        <begin position="1172"/>
        <end position="1182"/>
    </location>
</feature>
<feature type="domain" description="BRCT" evidence="2">
    <location>
        <begin position="1558"/>
        <end position="1664"/>
    </location>
</feature>